<organism evidence="3 10">
    <name type="scientific">Glutamicibacter arilaitensis</name>
    <dbReference type="NCBI Taxonomy" id="256701"/>
    <lineage>
        <taxon>Bacteria</taxon>
        <taxon>Bacillati</taxon>
        <taxon>Actinomycetota</taxon>
        <taxon>Actinomycetes</taxon>
        <taxon>Micrococcales</taxon>
        <taxon>Micrococcaceae</taxon>
        <taxon>Glutamicibacter</taxon>
    </lineage>
</organism>
<evidence type="ECO:0000313" key="10">
    <source>
        <dbReference type="Proteomes" id="UP000235739"/>
    </source>
</evidence>
<evidence type="ECO:0000313" key="6">
    <source>
        <dbReference type="EMBL" id="PMQ19871.1"/>
    </source>
</evidence>
<dbReference type="EMBL" id="PNQX01000002">
    <property type="protein sequence ID" value="PMQ19871.1"/>
    <property type="molecule type" value="Genomic_DNA"/>
</dbReference>
<evidence type="ECO:0000313" key="3">
    <source>
        <dbReference type="EMBL" id="PMQ18683.1"/>
    </source>
</evidence>
<feature type="domain" description="Transposase IS4 N-terminal" evidence="2">
    <location>
        <begin position="19"/>
        <end position="116"/>
    </location>
</feature>
<evidence type="ECO:0000313" key="4">
    <source>
        <dbReference type="EMBL" id="PMQ18907.1"/>
    </source>
</evidence>
<accession>A0A2N7RXS5</accession>
<proteinExistence type="predicted"/>
<dbReference type="PANTHER" id="PTHR37529:SF1">
    <property type="entry name" value="TRANSPOSASE INSG FOR INSERTION SEQUENCE ELEMENT IS4-RELATED"/>
    <property type="match status" value="1"/>
</dbReference>
<dbReference type="SUPFAM" id="SSF53098">
    <property type="entry name" value="Ribonuclease H-like"/>
    <property type="match status" value="1"/>
</dbReference>
<dbReference type="EMBL" id="PNQX01000003">
    <property type="protein sequence ID" value="PMQ18907.1"/>
    <property type="molecule type" value="Genomic_DNA"/>
</dbReference>
<dbReference type="NCBIfam" id="NF033592">
    <property type="entry name" value="transpos_IS4_1"/>
    <property type="match status" value="1"/>
</dbReference>
<dbReference type="PANTHER" id="PTHR37529">
    <property type="entry name" value="TRANSPOSASE INSG FOR INSERTION SEQUENCE ELEMENT IS4-RELATED"/>
    <property type="match status" value="1"/>
</dbReference>
<dbReference type="Pfam" id="PF13006">
    <property type="entry name" value="Nterm_IS4"/>
    <property type="match status" value="1"/>
</dbReference>
<dbReference type="InterPro" id="IPR002559">
    <property type="entry name" value="Transposase_11"/>
</dbReference>
<dbReference type="EMBL" id="PNQX01000004">
    <property type="protein sequence ID" value="PMQ18683.1"/>
    <property type="molecule type" value="Genomic_DNA"/>
</dbReference>
<evidence type="ECO:0000259" key="2">
    <source>
        <dbReference type="Pfam" id="PF13006"/>
    </source>
</evidence>
<evidence type="ECO:0000313" key="7">
    <source>
        <dbReference type="EMBL" id="PMQ20405.1"/>
    </source>
</evidence>
<dbReference type="GO" id="GO:0003677">
    <property type="term" value="F:DNA binding"/>
    <property type="evidence" value="ECO:0007669"/>
    <property type="project" value="InterPro"/>
</dbReference>
<dbReference type="EMBL" id="PNQX01000001">
    <property type="protein sequence ID" value="PMQ21912.1"/>
    <property type="molecule type" value="Genomic_DNA"/>
</dbReference>
<evidence type="ECO:0000313" key="8">
    <source>
        <dbReference type="EMBL" id="PMQ21252.1"/>
    </source>
</evidence>
<evidence type="ECO:0000313" key="9">
    <source>
        <dbReference type="EMBL" id="PMQ21912.1"/>
    </source>
</evidence>
<dbReference type="Proteomes" id="UP000235739">
    <property type="component" value="Unassembled WGS sequence"/>
</dbReference>
<dbReference type="RefSeq" id="WP_102597366.1">
    <property type="nucleotide sequence ID" value="NZ_PNQX01000001.1"/>
</dbReference>
<dbReference type="AlphaFoldDB" id="A0A2N7RXS5"/>
<gene>
    <name evidence="7" type="ORF">CIK84_01950</name>
    <name evidence="8" type="ORF">CIK84_06745</name>
    <name evidence="9" type="ORF">CIK84_10475</name>
    <name evidence="5" type="ORF">CIK84_12605</name>
    <name evidence="6" type="ORF">CIK84_14685</name>
    <name evidence="4" type="ORF">CIK84_16130</name>
    <name evidence="3" type="ORF">CIK84_17970</name>
</gene>
<dbReference type="InterPro" id="IPR024473">
    <property type="entry name" value="Transposases_IS4_N"/>
</dbReference>
<evidence type="ECO:0000313" key="5">
    <source>
        <dbReference type="EMBL" id="PMQ19512.1"/>
    </source>
</evidence>
<dbReference type="EMBL" id="PNQX01000001">
    <property type="protein sequence ID" value="PMQ20405.1"/>
    <property type="molecule type" value="Genomic_DNA"/>
</dbReference>
<dbReference type="GO" id="GO:0006313">
    <property type="term" value="P:DNA transposition"/>
    <property type="evidence" value="ECO:0007669"/>
    <property type="project" value="InterPro"/>
</dbReference>
<feature type="domain" description="Transposase IS4-like" evidence="1">
    <location>
        <begin position="135"/>
        <end position="356"/>
    </location>
</feature>
<protein>
    <submittedName>
        <fullName evidence="3">IS4 family transposase</fullName>
    </submittedName>
</protein>
<name>A0A2N7RXS5_9MICC</name>
<comment type="caution">
    <text evidence="3">The sequence shown here is derived from an EMBL/GenBank/DDBJ whole genome shotgun (WGS) entry which is preliminary data.</text>
</comment>
<dbReference type="InterPro" id="IPR012337">
    <property type="entry name" value="RNaseH-like_sf"/>
</dbReference>
<reference evidence="3 10" key="1">
    <citation type="journal article" date="2017" name="Elife">
        <title>Extensive horizontal gene transfer in cheese-associated bacteria.</title>
        <authorList>
            <person name="Bonham K.S."/>
            <person name="Wolfe B.E."/>
            <person name="Dutton R.J."/>
        </authorList>
    </citation>
    <scope>NUCLEOTIDE SEQUENCE [LARGE SCALE GENOMIC DNA]</scope>
    <source>
        <strain evidence="3 10">JB182</strain>
    </source>
</reference>
<dbReference type="EMBL" id="PNQX01000001">
    <property type="protein sequence ID" value="PMQ21252.1"/>
    <property type="molecule type" value="Genomic_DNA"/>
</dbReference>
<dbReference type="InterPro" id="IPR047952">
    <property type="entry name" value="Transpos_IS4"/>
</dbReference>
<dbReference type="Gene3D" id="3.90.350.10">
    <property type="entry name" value="Transposase Inhibitor Protein From Tn5, Chain A, domain 1"/>
    <property type="match status" value="1"/>
</dbReference>
<evidence type="ECO:0000259" key="1">
    <source>
        <dbReference type="Pfam" id="PF01609"/>
    </source>
</evidence>
<dbReference type="GO" id="GO:0004803">
    <property type="term" value="F:transposase activity"/>
    <property type="evidence" value="ECO:0007669"/>
    <property type="project" value="InterPro"/>
</dbReference>
<sequence>MARSGWVKPERTERLSDHVSLGVLAKVFPPRLVDEVVAKVGAGEQRSRLLPSWMMVYYVMALALHAAASYEEVMRSLLGGLQWISHRTSEWTMPTKAAIFKARTRLGSEVMIELFDQVAKPFGPQTQRGFLAGLRLVSVDGTTMDIADTPANEQAYGRPGTNTNFKSAYPQARILGLVECGTHAIIGAVTGPYSMAENDMYLGLQHKLDPSMLLMADRGFFSYRSFKDSAATGAQLLWRVRGNMVLPVLEELEDGSYLSAVYEGTKQRRNKVDPVPVRVVEYAVSNGAEASEFRLLTTLLDPGGVSAQELAEAYAKRWEIELCFKEMKTHQRGPSVVLRSKTPEGVLQEIYGYLCTHYALRTLIGEVALEFGEDPLRVSFTRTLRAARRSMAGQPGFSP</sequence>
<dbReference type="EMBL" id="PNQX01000002">
    <property type="protein sequence ID" value="PMQ19512.1"/>
    <property type="molecule type" value="Genomic_DNA"/>
</dbReference>
<dbReference type="Pfam" id="PF01609">
    <property type="entry name" value="DDE_Tnp_1"/>
    <property type="match status" value="1"/>
</dbReference>